<sequence>MSSSPVKLQSSCPPSLRKPPTSRAQESLDFSELEDMVTFIVGPEMRRKKIHKSIVCQHSKPLSAAFNGNFVEGTTQEYVLKEYSQGTFTLFAQWLYSENLKNDDEKKIAVQDLVSLWVLADMLIMPALQNRTIDLINEIYISRKEIAVDVIPWVWENTAPCSPLQHLFLNMVYRDDDPKFFFLRQKDLPQSFLSLVCGMLRGDLLNHGITHGGPSAQAMVGYYV</sequence>
<dbReference type="InterPro" id="IPR000210">
    <property type="entry name" value="BTB/POZ_dom"/>
</dbReference>
<name>A0ABR4CTJ4_9HELO</name>
<comment type="caution">
    <text evidence="3">The sequence shown here is derived from an EMBL/GenBank/DDBJ whole genome shotgun (WGS) entry which is preliminary data.</text>
</comment>
<dbReference type="InterPro" id="IPR011333">
    <property type="entry name" value="SKP1/BTB/POZ_sf"/>
</dbReference>
<dbReference type="Proteomes" id="UP001595075">
    <property type="component" value="Unassembled WGS sequence"/>
</dbReference>
<dbReference type="Pfam" id="PF00651">
    <property type="entry name" value="BTB"/>
    <property type="match status" value="1"/>
</dbReference>
<proteinExistence type="predicted"/>
<dbReference type="SUPFAM" id="SSF54695">
    <property type="entry name" value="POZ domain"/>
    <property type="match status" value="1"/>
</dbReference>
<evidence type="ECO:0000313" key="4">
    <source>
        <dbReference type="Proteomes" id="UP001595075"/>
    </source>
</evidence>
<reference evidence="3 4" key="1">
    <citation type="journal article" date="2024" name="Commun. Biol.">
        <title>Comparative genomic analysis of thermophilic fungi reveals convergent evolutionary adaptations and gene losses.</title>
        <authorList>
            <person name="Steindorff A.S."/>
            <person name="Aguilar-Pontes M.V."/>
            <person name="Robinson A.J."/>
            <person name="Andreopoulos B."/>
            <person name="LaButti K."/>
            <person name="Kuo A."/>
            <person name="Mondo S."/>
            <person name="Riley R."/>
            <person name="Otillar R."/>
            <person name="Haridas S."/>
            <person name="Lipzen A."/>
            <person name="Grimwood J."/>
            <person name="Schmutz J."/>
            <person name="Clum A."/>
            <person name="Reid I.D."/>
            <person name="Moisan M.C."/>
            <person name="Butler G."/>
            <person name="Nguyen T.T.M."/>
            <person name="Dewar K."/>
            <person name="Conant G."/>
            <person name="Drula E."/>
            <person name="Henrissat B."/>
            <person name="Hansel C."/>
            <person name="Singer S."/>
            <person name="Hutchinson M.I."/>
            <person name="de Vries R.P."/>
            <person name="Natvig D.O."/>
            <person name="Powell A.J."/>
            <person name="Tsang A."/>
            <person name="Grigoriev I.V."/>
        </authorList>
    </citation>
    <scope>NUCLEOTIDE SEQUENCE [LARGE SCALE GENOMIC DNA]</scope>
    <source>
        <strain evidence="3 4">CBS 494.80</strain>
    </source>
</reference>
<evidence type="ECO:0000259" key="2">
    <source>
        <dbReference type="PROSITE" id="PS50097"/>
    </source>
</evidence>
<dbReference type="PROSITE" id="PS50097">
    <property type="entry name" value="BTB"/>
    <property type="match status" value="1"/>
</dbReference>
<keyword evidence="4" id="KW-1185">Reference proteome</keyword>
<evidence type="ECO:0000313" key="3">
    <source>
        <dbReference type="EMBL" id="KAL2072741.1"/>
    </source>
</evidence>
<dbReference type="PANTHER" id="PTHR47843">
    <property type="entry name" value="BTB DOMAIN-CONTAINING PROTEIN-RELATED"/>
    <property type="match status" value="1"/>
</dbReference>
<protein>
    <recommendedName>
        <fullName evidence="2">BTB domain-containing protein</fullName>
    </recommendedName>
</protein>
<organism evidence="3 4">
    <name type="scientific">Oculimacula yallundae</name>
    <dbReference type="NCBI Taxonomy" id="86028"/>
    <lineage>
        <taxon>Eukaryota</taxon>
        <taxon>Fungi</taxon>
        <taxon>Dikarya</taxon>
        <taxon>Ascomycota</taxon>
        <taxon>Pezizomycotina</taxon>
        <taxon>Leotiomycetes</taxon>
        <taxon>Helotiales</taxon>
        <taxon>Ploettnerulaceae</taxon>
        <taxon>Oculimacula</taxon>
    </lineage>
</organism>
<feature type="compositionally biased region" description="Polar residues" evidence="1">
    <location>
        <begin position="1"/>
        <end position="13"/>
    </location>
</feature>
<accession>A0ABR4CTJ4</accession>
<gene>
    <name evidence="3" type="ORF">VTL71DRAFT_12084</name>
</gene>
<dbReference type="PANTHER" id="PTHR47843:SF2">
    <property type="entry name" value="BTB DOMAIN-CONTAINING PROTEIN"/>
    <property type="match status" value="1"/>
</dbReference>
<feature type="domain" description="BTB" evidence="2">
    <location>
        <begin position="35"/>
        <end position="104"/>
    </location>
</feature>
<dbReference type="Gene3D" id="3.30.710.10">
    <property type="entry name" value="Potassium Channel Kv1.1, Chain A"/>
    <property type="match status" value="1"/>
</dbReference>
<feature type="region of interest" description="Disordered" evidence="1">
    <location>
        <begin position="1"/>
        <end position="24"/>
    </location>
</feature>
<dbReference type="EMBL" id="JAZHXI010000004">
    <property type="protein sequence ID" value="KAL2072741.1"/>
    <property type="molecule type" value="Genomic_DNA"/>
</dbReference>
<evidence type="ECO:0000256" key="1">
    <source>
        <dbReference type="SAM" id="MobiDB-lite"/>
    </source>
</evidence>